<keyword evidence="4" id="KW-0808">Transferase</keyword>
<dbReference type="PIRSF" id="PIRSF000452">
    <property type="entry name" value="6-N-acetyltransf"/>
    <property type="match status" value="1"/>
</dbReference>
<dbReference type="InterPro" id="IPR016181">
    <property type="entry name" value="Acyl_CoA_acyltransferase"/>
</dbReference>
<evidence type="ECO:0000256" key="7">
    <source>
        <dbReference type="ARBA" id="ARBA00029660"/>
    </source>
</evidence>
<reference evidence="10 11" key="1">
    <citation type="submission" date="2023-03" db="EMBL/GenBank/DDBJ databases">
        <title>Bacillus Genome Sequencing.</title>
        <authorList>
            <person name="Dunlap C."/>
        </authorList>
    </citation>
    <scope>NUCLEOTIDE SEQUENCE [LARGE SCALE GENOMIC DNA]</scope>
    <source>
        <strain evidence="10 11">NRS-1717</strain>
    </source>
</reference>
<dbReference type="EC" id="2.3.1.82" evidence="2"/>
<name>A0ABU6NZ61_9BACI</name>
<keyword evidence="5" id="KW-0046">Antibiotic resistance</keyword>
<dbReference type="PANTHER" id="PTHR43072">
    <property type="entry name" value="N-ACETYLTRANSFERASE"/>
    <property type="match status" value="1"/>
</dbReference>
<evidence type="ECO:0000259" key="9">
    <source>
        <dbReference type="PROSITE" id="PS51186"/>
    </source>
</evidence>
<evidence type="ECO:0000313" key="11">
    <source>
        <dbReference type="Proteomes" id="UP001342826"/>
    </source>
</evidence>
<dbReference type="Gene3D" id="3.40.630.30">
    <property type="match status" value="1"/>
</dbReference>
<comment type="caution">
    <text evidence="10">The sequence shown here is derived from an EMBL/GenBank/DDBJ whole genome shotgun (WGS) entry which is preliminary data.</text>
</comment>
<evidence type="ECO:0000256" key="1">
    <source>
        <dbReference type="ARBA" id="ARBA00011738"/>
    </source>
</evidence>
<dbReference type="Proteomes" id="UP001342826">
    <property type="component" value="Unassembled WGS sequence"/>
</dbReference>
<protein>
    <recommendedName>
        <fullName evidence="3">Aminoglycoside N(6')-acetyltransferase type 1</fullName>
        <ecNumber evidence="2">2.3.1.82</ecNumber>
    </recommendedName>
    <alternativeName>
        <fullName evidence="7">Aminoglycoside resistance protein</fullName>
    </alternativeName>
</protein>
<dbReference type="SUPFAM" id="SSF55729">
    <property type="entry name" value="Acyl-CoA N-acyltransferases (Nat)"/>
    <property type="match status" value="1"/>
</dbReference>
<evidence type="ECO:0000256" key="5">
    <source>
        <dbReference type="ARBA" id="ARBA00023251"/>
    </source>
</evidence>
<evidence type="ECO:0000256" key="6">
    <source>
        <dbReference type="ARBA" id="ARBA00023315"/>
    </source>
</evidence>
<feature type="domain" description="N-acetyltransferase" evidence="9">
    <location>
        <begin position="5"/>
        <end position="144"/>
    </location>
</feature>
<evidence type="ECO:0000256" key="8">
    <source>
        <dbReference type="ARBA" id="ARBA00048923"/>
    </source>
</evidence>
<dbReference type="EMBL" id="JARTFS010000011">
    <property type="protein sequence ID" value="MED4402390.1"/>
    <property type="molecule type" value="Genomic_DNA"/>
</dbReference>
<evidence type="ECO:0000313" key="10">
    <source>
        <dbReference type="EMBL" id="MED4402390.1"/>
    </source>
</evidence>
<dbReference type="CDD" id="cd04301">
    <property type="entry name" value="NAT_SF"/>
    <property type="match status" value="1"/>
</dbReference>
<evidence type="ECO:0000256" key="3">
    <source>
        <dbReference type="ARBA" id="ARBA00017677"/>
    </source>
</evidence>
<keyword evidence="6" id="KW-0012">Acyltransferase</keyword>
<dbReference type="InterPro" id="IPR000182">
    <property type="entry name" value="GNAT_dom"/>
</dbReference>
<comment type="subunit">
    <text evidence="1">Homodimer.</text>
</comment>
<comment type="catalytic activity">
    <reaction evidence="8">
        <text>kanamycin B + acetyl-CoA = N(6')-acetylkanamycin B + CoA + H(+)</text>
        <dbReference type="Rhea" id="RHEA:16449"/>
        <dbReference type="ChEBI" id="CHEBI:15378"/>
        <dbReference type="ChEBI" id="CHEBI:57287"/>
        <dbReference type="ChEBI" id="CHEBI:57288"/>
        <dbReference type="ChEBI" id="CHEBI:58390"/>
        <dbReference type="ChEBI" id="CHEBI:58549"/>
        <dbReference type="EC" id="2.3.1.82"/>
    </reaction>
</comment>
<evidence type="ECO:0000256" key="2">
    <source>
        <dbReference type="ARBA" id="ARBA00012888"/>
    </source>
</evidence>
<dbReference type="PANTHER" id="PTHR43072:SF60">
    <property type="entry name" value="L-2,4-DIAMINOBUTYRIC ACID ACETYLTRANSFERASE"/>
    <property type="match status" value="1"/>
</dbReference>
<dbReference type="InterPro" id="IPR024170">
    <property type="entry name" value="Aminoglycoside_N6-AcTrfrase"/>
</dbReference>
<dbReference type="PROSITE" id="PS51186">
    <property type="entry name" value="GNAT"/>
    <property type="match status" value="1"/>
</dbReference>
<accession>A0ABU6NZ61</accession>
<proteinExistence type="predicted"/>
<gene>
    <name evidence="10" type="ORF">P9271_13800</name>
</gene>
<dbReference type="GeneID" id="301142197"/>
<dbReference type="RefSeq" id="WP_066232592.1">
    <property type="nucleotide sequence ID" value="NZ_JARTFQ010000005.1"/>
</dbReference>
<dbReference type="NCBIfam" id="NF043067">
    <property type="entry name" value="AAC_6p_group_E"/>
    <property type="match status" value="1"/>
</dbReference>
<organism evidence="10 11">
    <name type="scientific">Metabacillus fastidiosus</name>
    <dbReference type="NCBI Taxonomy" id="1458"/>
    <lineage>
        <taxon>Bacteria</taxon>
        <taxon>Bacillati</taxon>
        <taxon>Bacillota</taxon>
        <taxon>Bacilli</taxon>
        <taxon>Bacillales</taxon>
        <taxon>Bacillaceae</taxon>
        <taxon>Metabacillus</taxon>
    </lineage>
</organism>
<dbReference type="Pfam" id="PF00583">
    <property type="entry name" value="Acetyltransf_1"/>
    <property type="match status" value="1"/>
</dbReference>
<sequence length="144" mass="16318">MLKEATLREIKEAAQLALLLWPDHTLTEFIQEMTDLIAQPDATVILAYDDSEAIGFAQCQLRYDYVEGTSSSPVGYLEGIYVKEAFRKQGFAKKLVTACEIWSKQKGCHEFASDCELENEKSLAMHLKLGFSEANRIICFKKML</sequence>
<keyword evidence="11" id="KW-1185">Reference proteome</keyword>
<evidence type="ECO:0000256" key="4">
    <source>
        <dbReference type="ARBA" id="ARBA00022679"/>
    </source>
</evidence>